<comment type="caution">
    <text evidence="2">The sequence shown here is derived from an EMBL/GenBank/DDBJ whole genome shotgun (WGS) entry which is preliminary data.</text>
</comment>
<name>A0AAI8V491_9PEZI</name>
<feature type="compositionally biased region" description="Basic and acidic residues" evidence="1">
    <location>
        <begin position="64"/>
        <end position="75"/>
    </location>
</feature>
<evidence type="ECO:0000313" key="2">
    <source>
        <dbReference type="EMBL" id="CAJ2500648.1"/>
    </source>
</evidence>
<dbReference type="EMBL" id="CAUWAG010000003">
    <property type="protein sequence ID" value="CAJ2500648.1"/>
    <property type="molecule type" value="Genomic_DNA"/>
</dbReference>
<reference evidence="2" key="1">
    <citation type="submission" date="2023-10" db="EMBL/GenBank/DDBJ databases">
        <authorList>
            <person name="Hackl T."/>
        </authorList>
    </citation>
    <scope>NUCLEOTIDE SEQUENCE</scope>
</reference>
<organism evidence="2 3">
    <name type="scientific">Anthostomella pinea</name>
    <dbReference type="NCBI Taxonomy" id="933095"/>
    <lineage>
        <taxon>Eukaryota</taxon>
        <taxon>Fungi</taxon>
        <taxon>Dikarya</taxon>
        <taxon>Ascomycota</taxon>
        <taxon>Pezizomycotina</taxon>
        <taxon>Sordariomycetes</taxon>
        <taxon>Xylariomycetidae</taxon>
        <taxon>Xylariales</taxon>
        <taxon>Xylariaceae</taxon>
        <taxon>Anthostomella</taxon>
    </lineage>
</organism>
<proteinExistence type="predicted"/>
<dbReference type="AlphaFoldDB" id="A0AAI8V491"/>
<evidence type="ECO:0000313" key="3">
    <source>
        <dbReference type="Proteomes" id="UP001295740"/>
    </source>
</evidence>
<gene>
    <name evidence="2" type="ORF">KHLLAP_LOCUS1116</name>
</gene>
<evidence type="ECO:0000256" key="1">
    <source>
        <dbReference type="SAM" id="MobiDB-lite"/>
    </source>
</evidence>
<protein>
    <submittedName>
        <fullName evidence="2">Uu.00g035010.m01.CDS01</fullName>
    </submittedName>
</protein>
<keyword evidence="3" id="KW-1185">Reference proteome</keyword>
<dbReference type="Proteomes" id="UP001295740">
    <property type="component" value="Unassembled WGS sequence"/>
</dbReference>
<sequence length="81" mass="9089">MTELEKLRRDEATVKDEFKAAEITVKEEDTDSPAKVTVKKEENDPPAAILKRSRSATDLAPAKRYKESRGEDGRVVVDLTD</sequence>
<feature type="region of interest" description="Disordered" evidence="1">
    <location>
        <begin position="31"/>
        <end position="81"/>
    </location>
</feature>
<accession>A0AAI8V491</accession>